<dbReference type="Pfam" id="PF00005">
    <property type="entry name" value="ABC_tran"/>
    <property type="match status" value="1"/>
</dbReference>
<keyword evidence="10" id="KW-1185">Reference proteome</keyword>
<evidence type="ECO:0000256" key="4">
    <source>
        <dbReference type="ARBA" id="ARBA00022475"/>
    </source>
</evidence>
<dbReference type="Proteomes" id="UP000474757">
    <property type="component" value="Unassembled WGS sequence"/>
</dbReference>
<dbReference type="GO" id="GO:0055085">
    <property type="term" value="P:transmembrane transport"/>
    <property type="evidence" value="ECO:0007669"/>
    <property type="project" value="UniProtKB-ARBA"/>
</dbReference>
<dbReference type="InterPro" id="IPR003593">
    <property type="entry name" value="AAA+_ATPase"/>
</dbReference>
<keyword evidence="6 9" id="KW-0067">ATP-binding</keyword>
<dbReference type="InterPro" id="IPR050388">
    <property type="entry name" value="ABC_Ni/Peptide_Import"/>
</dbReference>
<dbReference type="AlphaFoldDB" id="A0A6B2JTG5"/>
<dbReference type="GO" id="GO:0005524">
    <property type="term" value="F:ATP binding"/>
    <property type="evidence" value="ECO:0007669"/>
    <property type="project" value="UniProtKB-KW"/>
</dbReference>
<keyword evidence="4" id="KW-1003">Cell membrane</keyword>
<dbReference type="InterPro" id="IPR017871">
    <property type="entry name" value="ABC_transporter-like_CS"/>
</dbReference>
<dbReference type="PROSITE" id="PS50893">
    <property type="entry name" value="ABC_TRANSPORTER_2"/>
    <property type="match status" value="1"/>
</dbReference>
<dbReference type="PROSITE" id="PS00211">
    <property type="entry name" value="ABC_TRANSPORTER_1"/>
    <property type="match status" value="1"/>
</dbReference>
<dbReference type="CDD" id="cd03257">
    <property type="entry name" value="ABC_NikE_OppD_transporters"/>
    <property type="match status" value="1"/>
</dbReference>
<reference evidence="9 10" key="1">
    <citation type="submission" date="2020-02" db="EMBL/GenBank/DDBJ databases">
        <title>Pseudoroseicyclus tamarix, sp. nov., isolated from offshore sediment of a Tamarix chinensis forest.</title>
        <authorList>
            <person name="Gai Y."/>
        </authorList>
    </citation>
    <scope>NUCLEOTIDE SEQUENCE [LARGE SCALE GENOMIC DNA]</scope>
    <source>
        <strain evidence="9 10">CLL3-39</strain>
    </source>
</reference>
<keyword evidence="7" id="KW-0472">Membrane</keyword>
<dbReference type="GO" id="GO:0016887">
    <property type="term" value="F:ATP hydrolysis activity"/>
    <property type="evidence" value="ECO:0007669"/>
    <property type="project" value="InterPro"/>
</dbReference>
<dbReference type="InterPro" id="IPR027417">
    <property type="entry name" value="P-loop_NTPase"/>
</dbReference>
<dbReference type="EMBL" id="JAAGAB010000002">
    <property type="protein sequence ID" value="NDV01255.1"/>
    <property type="molecule type" value="Genomic_DNA"/>
</dbReference>
<comment type="caution">
    <text evidence="9">The sequence shown here is derived from an EMBL/GenBank/DDBJ whole genome shotgun (WGS) entry which is preliminary data.</text>
</comment>
<feature type="domain" description="ABC transporter" evidence="8">
    <location>
        <begin position="12"/>
        <end position="259"/>
    </location>
</feature>
<evidence type="ECO:0000256" key="6">
    <source>
        <dbReference type="ARBA" id="ARBA00022840"/>
    </source>
</evidence>
<evidence type="ECO:0000313" key="9">
    <source>
        <dbReference type="EMBL" id="NDV01255.1"/>
    </source>
</evidence>
<dbReference type="PANTHER" id="PTHR43297">
    <property type="entry name" value="OLIGOPEPTIDE TRANSPORT ATP-BINDING PROTEIN APPD"/>
    <property type="match status" value="1"/>
</dbReference>
<evidence type="ECO:0000256" key="7">
    <source>
        <dbReference type="ARBA" id="ARBA00023136"/>
    </source>
</evidence>
<dbReference type="InterPro" id="IPR013563">
    <property type="entry name" value="Oligopep_ABC_C"/>
</dbReference>
<dbReference type="PANTHER" id="PTHR43297:SF2">
    <property type="entry name" value="DIPEPTIDE TRANSPORT ATP-BINDING PROTEIN DPPD"/>
    <property type="match status" value="1"/>
</dbReference>
<dbReference type="SUPFAM" id="SSF52540">
    <property type="entry name" value="P-loop containing nucleoside triphosphate hydrolases"/>
    <property type="match status" value="1"/>
</dbReference>
<dbReference type="Pfam" id="PF08352">
    <property type="entry name" value="oligo_HPY"/>
    <property type="match status" value="1"/>
</dbReference>
<evidence type="ECO:0000313" key="10">
    <source>
        <dbReference type="Proteomes" id="UP000474757"/>
    </source>
</evidence>
<evidence type="ECO:0000256" key="1">
    <source>
        <dbReference type="ARBA" id="ARBA00004417"/>
    </source>
</evidence>
<dbReference type="GO" id="GO:0015833">
    <property type="term" value="P:peptide transport"/>
    <property type="evidence" value="ECO:0007669"/>
    <property type="project" value="InterPro"/>
</dbReference>
<dbReference type="Gene3D" id="3.40.50.300">
    <property type="entry name" value="P-loop containing nucleotide triphosphate hydrolases"/>
    <property type="match status" value="1"/>
</dbReference>
<comment type="subcellular location">
    <subcellularLocation>
        <location evidence="1">Cell inner membrane</location>
        <topology evidence="1">Peripheral membrane protein</topology>
    </subcellularLocation>
</comment>
<dbReference type="InterPro" id="IPR003439">
    <property type="entry name" value="ABC_transporter-like_ATP-bd"/>
</dbReference>
<dbReference type="FunFam" id="3.40.50.300:FF:000016">
    <property type="entry name" value="Oligopeptide ABC transporter ATP-binding component"/>
    <property type="match status" value="1"/>
</dbReference>
<dbReference type="SMART" id="SM00382">
    <property type="entry name" value="AAA"/>
    <property type="match status" value="1"/>
</dbReference>
<comment type="similarity">
    <text evidence="2">Belongs to the ABC transporter superfamily.</text>
</comment>
<dbReference type="NCBIfam" id="TIGR01727">
    <property type="entry name" value="oligo_HPY"/>
    <property type="match status" value="1"/>
</dbReference>
<keyword evidence="3" id="KW-0813">Transport</keyword>
<evidence type="ECO:0000256" key="5">
    <source>
        <dbReference type="ARBA" id="ARBA00022741"/>
    </source>
</evidence>
<dbReference type="RefSeq" id="WP_163892798.1">
    <property type="nucleotide sequence ID" value="NZ_JAAFYS010000002.1"/>
</dbReference>
<organism evidence="9 10">
    <name type="scientific">Pseudoroseicyclus tamaricis</name>
    <dbReference type="NCBI Taxonomy" id="2705421"/>
    <lineage>
        <taxon>Bacteria</taxon>
        <taxon>Pseudomonadati</taxon>
        <taxon>Pseudomonadota</taxon>
        <taxon>Alphaproteobacteria</taxon>
        <taxon>Rhodobacterales</taxon>
        <taxon>Paracoccaceae</taxon>
        <taxon>Pseudoroseicyclus</taxon>
    </lineage>
</organism>
<name>A0A6B2JTG5_9RHOB</name>
<accession>A0A6B2JTG5</accession>
<keyword evidence="5" id="KW-0547">Nucleotide-binding</keyword>
<evidence type="ECO:0000259" key="8">
    <source>
        <dbReference type="PROSITE" id="PS50893"/>
    </source>
</evidence>
<proteinExistence type="inferred from homology"/>
<evidence type="ECO:0000256" key="3">
    <source>
        <dbReference type="ARBA" id="ARBA00022448"/>
    </source>
</evidence>
<dbReference type="GO" id="GO:0005886">
    <property type="term" value="C:plasma membrane"/>
    <property type="evidence" value="ECO:0007669"/>
    <property type="project" value="UniProtKB-SubCell"/>
</dbReference>
<evidence type="ECO:0000256" key="2">
    <source>
        <dbReference type="ARBA" id="ARBA00005417"/>
    </source>
</evidence>
<protein>
    <submittedName>
        <fullName evidence="9">ABC transporter ATP-binding protein</fullName>
    </submittedName>
</protein>
<sequence>MSLNTGSEPPILQIDKLRIGQGTKAPIVEQMSLEVRRGETVGLVGESGCGKSLTALSVMGLLAGNLKVVGGTIRLGGEEIQGLSQRKLRRLRGEKMGMIFQEPLTALNPVMTIGAQIAEMVRAHRDVSRKAAHERALELLRLVKIPDPEERLGEYPHQMSGGMRQRVVIAMAIACNPALLIADEPTTALDVTVQAQILELLASLQREENLGLLMITHDLDVVRLVADRIVVMYAGSVVEEGAVEAVLDNPRHPYTLGLISARPTGSFAAGAPRLADIRGSVPAPEDRPAGCVFRDRCPYAQEVCATTRPMLETGQGGHAVRCHFPVDRQTDAPKELAQ</sequence>
<gene>
    <name evidence="9" type="ORF">GZA08_09795</name>
</gene>